<dbReference type="InterPro" id="IPR012349">
    <property type="entry name" value="Split_barrel_FMN-bd"/>
</dbReference>
<evidence type="ECO:0000313" key="3">
    <source>
        <dbReference type="EMBL" id="CAB4933920.1"/>
    </source>
</evidence>
<name>A0A6J7ISY3_9ZZZZ</name>
<protein>
    <submittedName>
        <fullName evidence="3">Unannotated protein</fullName>
    </submittedName>
</protein>
<dbReference type="InterPro" id="IPR019965">
    <property type="entry name" value="PPOX_F420-dep_Rv2061_put"/>
</dbReference>
<dbReference type="PANTHER" id="PTHR35176:SF11">
    <property type="entry name" value="PYRIDOXAMINE 5'-PHOSPHATE OXIDASE FAMILY PROTEIN"/>
    <property type="match status" value="1"/>
</dbReference>
<dbReference type="EMBL" id="CAEMXZ010000061">
    <property type="protein sequence ID" value="CAB4323670.1"/>
    <property type="molecule type" value="Genomic_DNA"/>
</dbReference>
<dbReference type="PANTHER" id="PTHR35176">
    <property type="entry name" value="HEME OXYGENASE HI_0854-RELATED"/>
    <property type="match status" value="1"/>
</dbReference>
<dbReference type="NCBIfam" id="TIGR03666">
    <property type="entry name" value="Rv2061_F420"/>
    <property type="match status" value="1"/>
</dbReference>
<gene>
    <name evidence="2" type="ORF">UFOPK1392_01427</name>
    <name evidence="3" type="ORF">UFOPK3733_00844</name>
</gene>
<evidence type="ECO:0000313" key="2">
    <source>
        <dbReference type="EMBL" id="CAB4323670.1"/>
    </source>
</evidence>
<dbReference type="GO" id="GO:0070967">
    <property type="term" value="F:coenzyme F420 binding"/>
    <property type="evidence" value="ECO:0007669"/>
    <property type="project" value="TreeGrafter"/>
</dbReference>
<sequence length="137" mass="14675">MASTSHPLADEKYVSFTTFKRNGDPVPVAVWFAQLPDGSFGFTTGGDSWKVKRLRNNSRVLVQASNVRGVVKPGAPVFEGTAAAIASGDPDYAPIEAAVAQKYGFMFKMVQLSGWVQSKFRPHSAADAAIRVTLGTP</sequence>
<dbReference type="Gene3D" id="2.30.110.10">
    <property type="entry name" value="Electron Transport, Fmn-binding Protein, Chain A"/>
    <property type="match status" value="1"/>
</dbReference>
<organism evidence="3">
    <name type="scientific">freshwater metagenome</name>
    <dbReference type="NCBI Taxonomy" id="449393"/>
    <lineage>
        <taxon>unclassified sequences</taxon>
        <taxon>metagenomes</taxon>
        <taxon>ecological metagenomes</taxon>
    </lineage>
</organism>
<dbReference type="EMBL" id="CAFBNC010000032">
    <property type="protein sequence ID" value="CAB4933920.1"/>
    <property type="molecule type" value="Genomic_DNA"/>
</dbReference>
<dbReference type="GO" id="GO:0005829">
    <property type="term" value="C:cytosol"/>
    <property type="evidence" value="ECO:0007669"/>
    <property type="project" value="TreeGrafter"/>
</dbReference>
<reference evidence="3" key="1">
    <citation type="submission" date="2020-05" db="EMBL/GenBank/DDBJ databases">
        <authorList>
            <person name="Chiriac C."/>
            <person name="Salcher M."/>
            <person name="Ghai R."/>
            <person name="Kavagutti S V."/>
        </authorList>
    </citation>
    <scope>NUCLEOTIDE SEQUENCE</scope>
</reference>
<accession>A0A6J7ISY3</accession>
<evidence type="ECO:0000256" key="1">
    <source>
        <dbReference type="ARBA" id="ARBA00023002"/>
    </source>
</evidence>
<dbReference type="GO" id="GO:0016627">
    <property type="term" value="F:oxidoreductase activity, acting on the CH-CH group of donors"/>
    <property type="evidence" value="ECO:0007669"/>
    <property type="project" value="TreeGrafter"/>
</dbReference>
<dbReference type="InterPro" id="IPR052019">
    <property type="entry name" value="F420H2_bilvrd_red/Heme_oxyg"/>
</dbReference>
<keyword evidence="1" id="KW-0560">Oxidoreductase</keyword>
<dbReference type="AlphaFoldDB" id="A0A6J7ISY3"/>
<proteinExistence type="predicted"/>
<dbReference type="SUPFAM" id="SSF50475">
    <property type="entry name" value="FMN-binding split barrel"/>
    <property type="match status" value="1"/>
</dbReference>